<reference evidence="3 4" key="1">
    <citation type="journal article" date="2023" name="Limnol Oceanogr Lett">
        <title>Environmental adaptations by the intertidal Antarctic cyanobacterium Halotia branconii CENA392 as revealed using long-read genome sequencing.</title>
        <authorList>
            <person name="Dextro R.B."/>
            <person name="Delbaje E."/>
            <person name="Freitas P.N.N."/>
            <person name="Geraldes V."/>
            <person name="Pinto E."/>
            <person name="Long P.F."/>
            <person name="Fiore M.F."/>
        </authorList>
    </citation>
    <scope>NUCLEOTIDE SEQUENCE [LARGE SCALE GENOMIC DNA]</scope>
    <source>
        <strain evidence="3 4">CENA392</strain>
    </source>
</reference>
<keyword evidence="4" id="KW-1185">Reference proteome</keyword>
<feature type="compositionally biased region" description="Polar residues" evidence="1">
    <location>
        <begin position="28"/>
        <end position="48"/>
    </location>
</feature>
<dbReference type="KEGG" id="hbq:QI031_24345"/>
<keyword evidence="2" id="KW-0732">Signal</keyword>
<feature type="signal peptide" evidence="2">
    <location>
        <begin position="1"/>
        <end position="24"/>
    </location>
</feature>
<sequence>MKGFKKLSSIVLLVLAFTYPPALAQAKDSSLNNVTNEQSQESETNLVKGQSGELLLTRRRTRRQHYKRGRNRQHYRQRNRQHYRQRRNRQHYYRRRYRSINYSGQRYRHGEWELVRDRHGRLMYNWQRF</sequence>
<evidence type="ECO:0000256" key="1">
    <source>
        <dbReference type="SAM" id="MobiDB-lite"/>
    </source>
</evidence>
<name>A0AAJ6NQT2_9CYAN</name>
<evidence type="ECO:0000313" key="3">
    <source>
        <dbReference type="EMBL" id="WGV24863.1"/>
    </source>
</evidence>
<proteinExistence type="predicted"/>
<protein>
    <recommendedName>
        <fullName evidence="5">Sperm protamine P1</fullName>
    </recommendedName>
</protein>
<accession>A0AAJ6NQT2</accession>
<dbReference type="Proteomes" id="UP001223520">
    <property type="component" value="Chromosome"/>
</dbReference>
<evidence type="ECO:0000313" key="4">
    <source>
        <dbReference type="Proteomes" id="UP001223520"/>
    </source>
</evidence>
<organism evidence="3 4">
    <name type="scientific">Halotia branconii CENA392</name>
    <dbReference type="NCBI Taxonomy" id="1539056"/>
    <lineage>
        <taxon>Bacteria</taxon>
        <taxon>Bacillati</taxon>
        <taxon>Cyanobacteriota</taxon>
        <taxon>Cyanophyceae</taxon>
        <taxon>Nostocales</taxon>
        <taxon>Nodulariaceae</taxon>
        <taxon>Halotia</taxon>
    </lineage>
</organism>
<evidence type="ECO:0008006" key="5">
    <source>
        <dbReference type="Google" id="ProtNLM"/>
    </source>
</evidence>
<feature type="region of interest" description="Disordered" evidence="1">
    <location>
        <begin position="28"/>
        <end position="89"/>
    </location>
</feature>
<evidence type="ECO:0000256" key="2">
    <source>
        <dbReference type="SAM" id="SignalP"/>
    </source>
</evidence>
<dbReference type="RefSeq" id="WP_281482175.1">
    <property type="nucleotide sequence ID" value="NZ_CP124543.1"/>
</dbReference>
<gene>
    <name evidence="3" type="ORF">QI031_24345</name>
</gene>
<feature type="compositionally biased region" description="Basic residues" evidence="1">
    <location>
        <begin position="57"/>
        <end position="89"/>
    </location>
</feature>
<feature type="chain" id="PRO_5042532191" description="Sperm protamine P1" evidence="2">
    <location>
        <begin position="25"/>
        <end position="129"/>
    </location>
</feature>
<dbReference type="EMBL" id="CP124543">
    <property type="protein sequence ID" value="WGV24863.1"/>
    <property type="molecule type" value="Genomic_DNA"/>
</dbReference>
<dbReference type="AlphaFoldDB" id="A0AAJ6NQT2"/>